<feature type="compositionally biased region" description="Gly residues" evidence="1">
    <location>
        <begin position="275"/>
        <end position="309"/>
    </location>
</feature>
<protein>
    <submittedName>
        <fullName evidence="2">Uncharacterized protein</fullName>
    </submittedName>
</protein>
<dbReference type="EMBL" id="JBHSIV010000008">
    <property type="protein sequence ID" value="MFC5062501.1"/>
    <property type="molecule type" value="Genomic_DNA"/>
</dbReference>
<feature type="region of interest" description="Disordered" evidence="1">
    <location>
        <begin position="259"/>
        <end position="327"/>
    </location>
</feature>
<feature type="compositionally biased region" description="Gly residues" evidence="1">
    <location>
        <begin position="317"/>
        <end position="327"/>
    </location>
</feature>
<evidence type="ECO:0000313" key="3">
    <source>
        <dbReference type="Proteomes" id="UP001595947"/>
    </source>
</evidence>
<accession>A0ABV9YPL4</accession>
<gene>
    <name evidence="2" type="ORF">ACFPBZ_09810</name>
</gene>
<evidence type="ECO:0000313" key="2">
    <source>
        <dbReference type="EMBL" id="MFC5062501.1"/>
    </source>
</evidence>
<keyword evidence="3" id="KW-1185">Reference proteome</keyword>
<feature type="compositionally biased region" description="Basic and acidic residues" evidence="1">
    <location>
        <begin position="64"/>
        <end position="74"/>
    </location>
</feature>
<dbReference type="Proteomes" id="UP001595947">
    <property type="component" value="Unassembled WGS sequence"/>
</dbReference>
<feature type="region of interest" description="Disordered" evidence="1">
    <location>
        <begin position="64"/>
        <end position="86"/>
    </location>
</feature>
<feature type="compositionally biased region" description="Low complexity" evidence="1">
    <location>
        <begin position="259"/>
        <end position="274"/>
    </location>
</feature>
<evidence type="ECO:0000256" key="1">
    <source>
        <dbReference type="SAM" id="MobiDB-lite"/>
    </source>
</evidence>
<organism evidence="2 3">
    <name type="scientific">Actinomycetospora atypica</name>
    <dbReference type="NCBI Taxonomy" id="1290095"/>
    <lineage>
        <taxon>Bacteria</taxon>
        <taxon>Bacillati</taxon>
        <taxon>Actinomycetota</taxon>
        <taxon>Actinomycetes</taxon>
        <taxon>Pseudonocardiales</taxon>
        <taxon>Pseudonocardiaceae</taxon>
        <taxon>Actinomycetospora</taxon>
    </lineage>
</organism>
<reference evidence="3" key="1">
    <citation type="journal article" date="2019" name="Int. J. Syst. Evol. Microbiol.">
        <title>The Global Catalogue of Microorganisms (GCM) 10K type strain sequencing project: providing services to taxonomists for standard genome sequencing and annotation.</title>
        <authorList>
            <consortium name="The Broad Institute Genomics Platform"/>
            <consortium name="The Broad Institute Genome Sequencing Center for Infectious Disease"/>
            <person name="Wu L."/>
            <person name="Ma J."/>
        </authorList>
    </citation>
    <scope>NUCLEOTIDE SEQUENCE [LARGE SCALE GENOMIC DNA]</scope>
    <source>
        <strain evidence="3">CGMCC 4.7093</strain>
    </source>
</reference>
<proteinExistence type="predicted"/>
<sequence length="327" mass="32330">MGKHRISLGRRGVAALAAAGAIVIGGTTVAMIGTGSAAEPLDILAVSSPTNTIVLPDLAPFKDNGTREGGKAEVSDEVGAPTGGGKAALRLSTPGANDKASYVAPVSAAATSLAAWIPTAAYSAYKLAGGDANQFPSLQLTVDPNGAAAGGFSTLTYEPIYNTATDSTTAGQWNRYAAGKGNWCSTRAIPGVIEESQRSCSNGGAKPLSDYVAAAPDLVVTGVVINQGSGNPGLESAVDLVTTPDTTYDFELTKPVVVVPPVDTTTTPPTTKPGNGNGGNNGGHPGNGNGGQNGNGNGNHPGNGNGGHPGNNNGNNGNWGGNGHCGC</sequence>
<dbReference type="RefSeq" id="WP_378035853.1">
    <property type="nucleotide sequence ID" value="NZ_JBHSIV010000008.1"/>
</dbReference>
<comment type="caution">
    <text evidence="2">The sequence shown here is derived from an EMBL/GenBank/DDBJ whole genome shotgun (WGS) entry which is preliminary data.</text>
</comment>
<name>A0ABV9YPL4_9PSEU</name>